<dbReference type="Pfam" id="PF24750">
    <property type="entry name" value="b-prop_At3g26010-like"/>
    <property type="match status" value="1"/>
</dbReference>
<proteinExistence type="predicted"/>
<keyword evidence="3" id="KW-1185">Reference proteome</keyword>
<reference evidence="2 3" key="1">
    <citation type="journal article" date="2019" name="Sci. Rep.">
        <title>A high-quality genome of Eragrostis curvula grass provides insights into Poaceae evolution and supports new strategies to enhance forage quality.</title>
        <authorList>
            <person name="Carballo J."/>
            <person name="Santos B.A.C.M."/>
            <person name="Zappacosta D."/>
            <person name="Garbus I."/>
            <person name="Selva J.P."/>
            <person name="Gallo C.A."/>
            <person name="Diaz A."/>
            <person name="Albertini E."/>
            <person name="Caccamo M."/>
            <person name="Echenique V."/>
        </authorList>
    </citation>
    <scope>NUCLEOTIDE SEQUENCE [LARGE SCALE GENOMIC DNA]</scope>
    <source>
        <strain evidence="3">cv. Victoria</strain>
        <tissue evidence="2">Leaf</tissue>
    </source>
</reference>
<protein>
    <recommendedName>
        <fullName evidence="1">F-box protein At3g26010-like beta-propeller domain-containing protein</fullName>
    </recommendedName>
</protein>
<feature type="non-terminal residue" evidence="2">
    <location>
        <position position="1"/>
    </location>
</feature>
<accession>A0A5J9T115</accession>
<feature type="domain" description="F-box protein At3g26010-like beta-propeller" evidence="1">
    <location>
        <begin position="34"/>
        <end position="195"/>
    </location>
</feature>
<sequence>MLSVLVFDPHSSGSQTQRRHYRVINFTGWRDRGAELEVFSSEAWAWSARDAEFGVPADFILGSTHVHDGAVYLLAADGDAAARVVCVDVAGGEDDEPACTVVDLPEPMDGGDGRVGHSGGLLHYVTSDGELLKVWVLEEGGQWRLKHAVKVDDVVEGGCGGGEVRFLALHPEKDAVYMWSPWKLVEFDLVKKEITGAWQFGGKDQEGEKNRVVKTWLVPSSMYLSDCLADGQVQG</sequence>
<dbReference type="PANTHER" id="PTHR35546:SF130">
    <property type="entry name" value="EXPRESSED PROTEIN"/>
    <property type="match status" value="1"/>
</dbReference>
<dbReference type="PANTHER" id="PTHR35546">
    <property type="entry name" value="F-BOX PROTEIN INTERACTION DOMAIN PROTEIN-RELATED"/>
    <property type="match status" value="1"/>
</dbReference>
<dbReference type="InterPro" id="IPR056592">
    <property type="entry name" value="Beta-prop_At3g26010-like"/>
</dbReference>
<organism evidence="2 3">
    <name type="scientific">Eragrostis curvula</name>
    <name type="common">weeping love grass</name>
    <dbReference type="NCBI Taxonomy" id="38414"/>
    <lineage>
        <taxon>Eukaryota</taxon>
        <taxon>Viridiplantae</taxon>
        <taxon>Streptophyta</taxon>
        <taxon>Embryophyta</taxon>
        <taxon>Tracheophyta</taxon>
        <taxon>Spermatophyta</taxon>
        <taxon>Magnoliopsida</taxon>
        <taxon>Liliopsida</taxon>
        <taxon>Poales</taxon>
        <taxon>Poaceae</taxon>
        <taxon>PACMAD clade</taxon>
        <taxon>Chloridoideae</taxon>
        <taxon>Eragrostideae</taxon>
        <taxon>Eragrostidinae</taxon>
        <taxon>Eragrostis</taxon>
    </lineage>
</organism>
<dbReference type="Gramene" id="TVU04940">
    <property type="protein sequence ID" value="TVU04940"/>
    <property type="gene ID" value="EJB05_48084"/>
</dbReference>
<evidence type="ECO:0000259" key="1">
    <source>
        <dbReference type="Pfam" id="PF24750"/>
    </source>
</evidence>
<dbReference type="SUPFAM" id="SSF75011">
    <property type="entry name" value="3-carboxy-cis,cis-mucoante lactonizing enzyme"/>
    <property type="match status" value="1"/>
</dbReference>
<dbReference type="Proteomes" id="UP000324897">
    <property type="component" value="Unassembled WGS sequence"/>
</dbReference>
<comment type="caution">
    <text evidence="2">The sequence shown here is derived from an EMBL/GenBank/DDBJ whole genome shotgun (WGS) entry which is preliminary data.</text>
</comment>
<dbReference type="AlphaFoldDB" id="A0A5J9T115"/>
<dbReference type="EMBL" id="RWGY01000051">
    <property type="protein sequence ID" value="TVU04940.1"/>
    <property type="molecule type" value="Genomic_DNA"/>
</dbReference>
<name>A0A5J9T115_9POAL</name>
<evidence type="ECO:0000313" key="2">
    <source>
        <dbReference type="EMBL" id="TVU04940.1"/>
    </source>
</evidence>
<evidence type="ECO:0000313" key="3">
    <source>
        <dbReference type="Proteomes" id="UP000324897"/>
    </source>
</evidence>
<gene>
    <name evidence="2" type="ORF">EJB05_48084</name>
</gene>
<dbReference type="InterPro" id="IPR055290">
    <property type="entry name" value="At3g26010-like"/>
</dbReference>